<sequence length="238" mass="26417">MARFVTAVLATAASFVFAHDHRDKTAFIVVDVQNDFALPSGNLSVTGGETIIPTINKLRQNVAFDMVVRTQDWHPLGHCSFYSAWASDPNARIFEAYTLPWGMEQVLWPNHCTQNQYGAQFHKDLIQKESDVIIQKGTNVKLDSYSALLENDHKTETQLPKILKDAGIKKLVVVGLAEDYCVGSTAYDAKTVYDLEVVVISDATAAVAVATQKTMQDKLKAAGVKYQTSVEYLEHHHC</sequence>
<feature type="domain" description="Isochorismatase-like" evidence="9">
    <location>
        <begin position="25"/>
        <end position="228"/>
    </location>
</feature>
<dbReference type="Pfam" id="PF00857">
    <property type="entry name" value="Isochorismatase"/>
    <property type="match status" value="1"/>
</dbReference>
<dbReference type="GO" id="GO:0019363">
    <property type="term" value="P:pyridine nucleotide biosynthetic process"/>
    <property type="evidence" value="ECO:0007669"/>
    <property type="project" value="UniProtKB-KW"/>
</dbReference>
<evidence type="ECO:0000256" key="5">
    <source>
        <dbReference type="ARBA" id="ARBA00037900"/>
    </source>
</evidence>
<feature type="chain" id="PRO_5002025841" description="nicotinamidase" evidence="8">
    <location>
        <begin position="19"/>
        <end position="238"/>
    </location>
</feature>
<keyword evidence="8" id="KW-0732">Signal</keyword>
<dbReference type="Proteomes" id="UP000243217">
    <property type="component" value="Unassembled WGS sequence"/>
</dbReference>
<gene>
    <name evidence="11" type="ORF">THRCLA_08550</name>
</gene>
<comment type="similarity">
    <text evidence="1">Belongs to the isochorismatase family.</text>
</comment>
<keyword evidence="3" id="KW-0479">Metal-binding</keyword>
<organism evidence="10">
    <name type="scientific">Thraustotheca clavata</name>
    <dbReference type="NCBI Taxonomy" id="74557"/>
    <lineage>
        <taxon>Eukaryota</taxon>
        <taxon>Sar</taxon>
        <taxon>Stramenopiles</taxon>
        <taxon>Oomycota</taxon>
        <taxon>Saprolegniomycetes</taxon>
        <taxon>Saprolegniales</taxon>
        <taxon>Achlyaceae</taxon>
        <taxon>Thraustotheca</taxon>
    </lineage>
</organism>
<reference evidence="10 12" key="1">
    <citation type="journal article" date="2014" name="Genome Biol. Evol.">
        <title>The secreted proteins of Achlya hypogyna and Thraustotheca clavata identify the ancestral oomycete secretome and reveal gene acquisitions by horizontal gene transfer.</title>
        <authorList>
            <person name="Misner I."/>
            <person name="Blouin N."/>
            <person name="Leonard G."/>
            <person name="Richards T.A."/>
            <person name="Lane C.E."/>
        </authorList>
    </citation>
    <scope>NUCLEOTIDE SEQUENCE</scope>
    <source>
        <strain evidence="10 12">ATCC 34112</strain>
    </source>
</reference>
<evidence type="ECO:0000256" key="7">
    <source>
        <dbReference type="ARBA" id="ARBA00043224"/>
    </source>
</evidence>
<dbReference type="PANTHER" id="PTHR11080:SF2">
    <property type="entry name" value="LD05707P"/>
    <property type="match status" value="1"/>
</dbReference>
<keyword evidence="2" id="KW-0662">Pyridine nucleotide biosynthesis</keyword>
<evidence type="ECO:0000256" key="8">
    <source>
        <dbReference type="SAM" id="SignalP"/>
    </source>
</evidence>
<dbReference type="EMBL" id="JNBS01002279">
    <property type="protein sequence ID" value="OQR93105.1"/>
    <property type="molecule type" value="Genomic_DNA"/>
</dbReference>
<dbReference type="InterPro" id="IPR052347">
    <property type="entry name" value="Isochorismatase_Nicotinamidase"/>
</dbReference>
<evidence type="ECO:0000256" key="2">
    <source>
        <dbReference type="ARBA" id="ARBA00022642"/>
    </source>
</evidence>
<comment type="pathway">
    <text evidence="5">Cofactor biosynthesis; nicotinate biosynthesis; nicotinate from nicotinamide: step 1/1.</text>
</comment>
<evidence type="ECO:0000313" key="10">
    <source>
        <dbReference type="EMBL" id="AIG55650.1"/>
    </source>
</evidence>
<dbReference type="InterPro" id="IPR000868">
    <property type="entry name" value="Isochorismatase-like_dom"/>
</dbReference>
<dbReference type="GO" id="GO:0046872">
    <property type="term" value="F:metal ion binding"/>
    <property type="evidence" value="ECO:0007669"/>
    <property type="project" value="UniProtKB-KW"/>
</dbReference>
<evidence type="ECO:0000256" key="3">
    <source>
        <dbReference type="ARBA" id="ARBA00022723"/>
    </source>
</evidence>
<feature type="signal peptide" evidence="8">
    <location>
        <begin position="1"/>
        <end position="18"/>
    </location>
</feature>
<protein>
    <recommendedName>
        <fullName evidence="6">nicotinamidase</fullName>
        <ecNumber evidence="6">3.5.1.19</ecNumber>
    </recommendedName>
    <alternativeName>
        <fullName evidence="7">Nicotinamide deamidase</fullName>
    </alternativeName>
</protein>
<evidence type="ECO:0000313" key="12">
    <source>
        <dbReference type="Proteomes" id="UP000243217"/>
    </source>
</evidence>
<dbReference type="InterPro" id="IPR036380">
    <property type="entry name" value="Isochorismatase-like_sf"/>
</dbReference>
<dbReference type="AlphaFoldDB" id="A0A0A7CMG0"/>
<dbReference type="EC" id="3.5.1.19" evidence="6"/>
<evidence type="ECO:0000256" key="1">
    <source>
        <dbReference type="ARBA" id="ARBA00006336"/>
    </source>
</evidence>
<dbReference type="EMBL" id="KM038189">
    <property type="protein sequence ID" value="AIG55650.1"/>
    <property type="molecule type" value="Genomic_DNA"/>
</dbReference>
<keyword evidence="12" id="KW-1185">Reference proteome</keyword>
<evidence type="ECO:0000256" key="6">
    <source>
        <dbReference type="ARBA" id="ARBA00039017"/>
    </source>
</evidence>
<keyword evidence="4" id="KW-0378">Hydrolase</keyword>
<dbReference type="GO" id="GO:0008936">
    <property type="term" value="F:nicotinamidase activity"/>
    <property type="evidence" value="ECO:0007669"/>
    <property type="project" value="UniProtKB-EC"/>
</dbReference>
<dbReference type="PANTHER" id="PTHR11080">
    <property type="entry name" value="PYRAZINAMIDASE/NICOTINAMIDASE"/>
    <property type="match status" value="1"/>
</dbReference>
<evidence type="ECO:0000256" key="4">
    <source>
        <dbReference type="ARBA" id="ARBA00022801"/>
    </source>
</evidence>
<evidence type="ECO:0000259" key="9">
    <source>
        <dbReference type="Pfam" id="PF00857"/>
    </source>
</evidence>
<proteinExistence type="inferred from homology"/>
<dbReference type="STRING" id="74557.A0A0A7CMG0"/>
<dbReference type="OrthoDB" id="1739143at2759"/>
<dbReference type="Gene3D" id="3.40.50.850">
    <property type="entry name" value="Isochorismatase-like"/>
    <property type="match status" value="1"/>
</dbReference>
<accession>A0A0A7CMG0</accession>
<evidence type="ECO:0000313" key="11">
    <source>
        <dbReference type="EMBL" id="OQR93105.1"/>
    </source>
</evidence>
<name>A0A0A7CMG0_9STRA</name>
<dbReference type="SUPFAM" id="SSF52499">
    <property type="entry name" value="Isochorismatase-like hydrolases"/>
    <property type="match status" value="1"/>
</dbReference>